<protein>
    <submittedName>
        <fullName evidence="1">Uncharacterized protein</fullName>
    </submittedName>
</protein>
<proteinExistence type="predicted"/>
<accession>A0A481YUU0</accession>
<dbReference type="EMBL" id="MK500334">
    <property type="protein sequence ID" value="QBK86304.1"/>
    <property type="molecule type" value="Genomic_DNA"/>
</dbReference>
<evidence type="ECO:0000313" key="1">
    <source>
        <dbReference type="EMBL" id="QBK86304.1"/>
    </source>
</evidence>
<sequence>MFLVATILLIAFTSVDGSCYCRKYVSGPDGEIIALNGGCNDFEMQSECKRAEWEMSDYVIGVMGYARTVALPNPFNTSMQDAQNFACLPKALEDRPVPDCATGLHTYGGGEEHKLLEIDFKDVRFDSIKHGLCVSEPLLKQCQMIKDGIPDYIDRVMRHLETCASQPFVEKMRLRIVNSVVPTITCKTTEAHLVNSSVRNKMPYILILFIVMMFL</sequence>
<reference evidence="1" key="1">
    <citation type="journal article" date="2019" name="MBio">
        <title>Virus Genomes from Deep Sea Sediments Expand the Ocean Megavirome and Support Independent Origins of Viral Gigantism.</title>
        <authorList>
            <person name="Backstrom D."/>
            <person name="Yutin N."/>
            <person name="Jorgensen S.L."/>
            <person name="Dharamshi J."/>
            <person name="Homa F."/>
            <person name="Zaremba-Niedwiedzka K."/>
            <person name="Spang A."/>
            <person name="Wolf Y.I."/>
            <person name="Koonin E.V."/>
            <person name="Ettema T.J."/>
        </authorList>
    </citation>
    <scope>NUCLEOTIDE SEQUENCE</scope>
</reference>
<name>A0A481YUU0_9VIRU</name>
<organism evidence="1">
    <name type="scientific">Marseillevirus LCMAC102</name>
    <dbReference type="NCBI Taxonomy" id="2506603"/>
    <lineage>
        <taxon>Viruses</taxon>
        <taxon>Varidnaviria</taxon>
        <taxon>Bamfordvirae</taxon>
        <taxon>Nucleocytoviricota</taxon>
        <taxon>Megaviricetes</taxon>
        <taxon>Pimascovirales</taxon>
        <taxon>Pimascovirales incertae sedis</taxon>
        <taxon>Marseilleviridae</taxon>
    </lineage>
</organism>
<gene>
    <name evidence="1" type="ORF">LCMAC102_00990</name>
</gene>